<organism evidence="1 2">
    <name type="scientific">Anatilimnocola aggregata</name>
    <dbReference type="NCBI Taxonomy" id="2528021"/>
    <lineage>
        <taxon>Bacteria</taxon>
        <taxon>Pseudomonadati</taxon>
        <taxon>Planctomycetota</taxon>
        <taxon>Planctomycetia</taxon>
        <taxon>Pirellulales</taxon>
        <taxon>Pirellulaceae</taxon>
        <taxon>Anatilimnocola</taxon>
    </lineage>
</organism>
<proteinExistence type="predicted"/>
<dbReference type="Proteomes" id="UP000315017">
    <property type="component" value="Chromosome"/>
</dbReference>
<dbReference type="AlphaFoldDB" id="A0A517YIQ7"/>
<gene>
    <name evidence="1" type="ORF">ETAA8_52100</name>
</gene>
<dbReference type="OrthoDB" id="247176at2"/>
<reference evidence="1 2" key="1">
    <citation type="submission" date="2019-02" db="EMBL/GenBank/DDBJ databases">
        <title>Deep-cultivation of Planctomycetes and their phenomic and genomic characterization uncovers novel biology.</title>
        <authorList>
            <person name="Wiegand S."/>
            <person name="Jogler M."/>
            <person name="Boedeker C."/>
            <person name="Pinto D."/>
            <person name="Vollmers J."/>
            <person name="Rivas-Marin E."/>
            <person name="Kohn T."/>
            <person name="Peeters S.H."/>
            <person name="Heuer A."/>
            <person name="Rast P."/>
            <person name="Oberbeckmann S."/>
            <person name="Bunk B."/>
            <person name="Jeske O."/>
            <person name="Meyerdierks A."/>
            <person name="Storesund J.E."/>
            <person name="Kallscheuer N."/>
            <person name="Luecker S."/>
            <person name="Lage O.M."/>
            <person name="Pohl T."/>
            <person name="Merkel B.J."/>
            <person name="Hornburger P."/>
            <person name="Mueller R.-W."/>
            <person name="Bruemmer F."/>
            <person name="Labrenz M."/>
            <person name="Spormann A.M."/>
            <person name="Op den Camp H."/>
            <person name="Overmann J."/>
            <person name="Amann R."/>
            <person name="Jetten M.S.M."/>
            <person name="Mascher T."/>
            <person name="Medema M.H."/>
            <person name="Devos D.P."/>
            <person name="Kaster A.-K."/>
            <person name="Ovreas L."/>
            <person name="Rohde M."/>
            <person name="Galperin M.Y."/>
            <person name="Jogler C."/>
        </authorList>
    </citation>
    <scope>NUCLEOTIDE SEQUENCE [LARGE SCALE GENOMIC DNA]</scope>
    <source>
        <strain evidence="1 2">ETA_A8</strain>
    </source>
</reference>
<sequence length="457" mass="49971">MECTRTSPRTWFLAFACALLSACSRSSPPPSPLQTRAQNLVAIPGAQGSSHPQLQLELKQLAELKQLPEQIDAAMPASDRDRSEGAYASFVRAYPALTRPAIGREVNEIWPTLGTWFEPGAVQKAREIVSLQAAARQRFGAALDEHGGRPQGRIADALLADDEWLDAAVVGCRIEGLAVAEALAEQQPAAAVPLCERMLQVSRQLAAEPNLNARLVAVALRTDALQVLNAIANHPLATPEVLQLLQQRLIAHTADWPSDERVLQAERAQGLLIFELVRSGHYTSLLTKLHRSQLDSKGLIRSTEIAAKRDIDTDQLFYLRAMQQQVAAARLPFLQRTSSTEALQTELATREATGEYPLVAGTLLLPRIADVHLQLAQDRARCEAWLLVLTAVTEQPLGPMPVCPLTGTAYELQQDREGVKVVKLALKPGEAIQIRRPGLIQARRRAAGFDFTPASIR</sequence>
<dbReference type="EMBL" id="CP036274">
    <property type="protein sequence ID" value="QDU30091.1"/>
    <property type="molecule type" value="Genomic_DNA"/>
</dbReference>
<accession>A0A517YIQ7</accession>
<evidence type="ECO:0000313" key="1">
    <source>
        <dbReference type="EMBL" id="QDU30091.1"/>
    </source>
</evidence>
<keyword evidence="2" id="KW-1185">Reference proteome</keyword>
<dbReference type="KEGG" id="aagg:ETAA8_52100"/>
<name>A0A517YIQ7_9BACT</name>
<protein>
    <submittedName>
        <fullName evidence="1">Uncharacterized protein</fullName>
    </submittedName>
</protein>
<dbReference type="PROSITE" id="PS51257">
    <property type="entry name" value="PROKAR_LIPOPROTEIN"/>
    <property type="match status" value="1"/>
</dbReference>
<dbReference type="RefSeq" id="WP_145094980.1">
    <property type="nucleotide sequence ID" value="NZ_CP036274.1"/>
</dbReference>
<evidence type="ECO:0000313" key="2">
    <source>
        <dbReference type="Proteomes" id="UP000315017"/>
    </source>
</evidence>